<dbReference type="Proteomes" id="UP000636709">
    <property type="component" value="Unassembled WGS sequence"/>
</dbReference>
<evidence type="ECO:0000313" key="1">
    <source>
        <dbReference type="EMBL" id="KAF8642595.1"/>
    </source>
</evidence>
<comment type="caution">
    <text evidence="1">The sequence shown here is derived from an EMBL/GenBank/DDBJ whole genome shotgun (WGS) entry which is preliminary data.</text>
</comment>
<reference evidence="1" key="1">
    <citation type="submission" date="2020-07" db="EMBL/GenBank/DDBJ databases">
        <title>Genome sequence and genetic diversity analysis of an under-domesticated orphan crop, white fonio (Digitaria exilis).</title>
        <authorList>
            <person name="Bennetzen J.L."/>
            <person name="Chen S."/>
            <person name="Ma X."/>
            <person name="Wang X."/>
            <person name="Yssel A.E.J."/>
            <person name="Chaluvadi S.R."/>
            <person name="Johnson M."/>
            <person name="Gangashetty P."/>
            <person name="Hamidou F."/>
            <person name="Sanogo M.D."/>
            <person name="Zwaenepoel A."/>
            <person name="Wallace J."/>
            <person name="Van De Peer Y."/>
            <person name="Van Deynze A."/>
        </authorList>
    </citation>
    <scope>NUCLEOTIDE SEQUENCE</scope>
    <source>
        <tissue evidence="1">Leaves</tissue>
    </source>
</reference>
<sequence>MEGIVYGARLNLIDNMLVQGETYDFRRVAFAHTYDHPRANIFHLYSDYYVLIGTDNMINEPSRTVFIPECPRTFRQFEDVYQQPQNTFVDVIGLIVHVTKIYDRNGRRPARRVVIINERGNVLTIYVTYKLLVQHLSAYQKASSKFLTLAALHVKKDGTIRGATTTEYNQLVFSPVCNQTWDLQRNIL</sequence>
<dbReference type="InterPro" id="IPR012340">
    <property type="entry name" value="NA-bd_OB-fold"/>
</dbReference>
<accession>A0A835DSF4</accession>
<dbReference type="Gene3D" id="2.40.50.140">
    <property type="entry name" value="Nucleic acid-binding proteins"/>
    <property type="match status" value="1"/>
</dbReference>
<gene>
    <name evidence="1" type="ORF">HU200_067274</name>
</gene>
<dbReference type="AlphaFoldDB" id="A0A835DSF4"/>
<keyword evidence="2" id="KW-1185">Reference proteome</keyword>
<proteinExistence type="predicted"/>
<dbReference type="EMBL" id="JACEFO010003289">
    <property type="protein sequence ID" value="KAF8642595.1"/>
    <property type="molecule type" value="Genomic_DNA"/>
</dbReference>
<dbReference type="OrthoDB" id="686632at2759"/>
<name>A0A835DSF4_9POAL</name>
<organism evidence="1 2">
    <name type="scientific">Digitaria exilis</name>
    <dbReference type="NCBI Taxonomy" id="1010633"/>
    <lineage>
        <taxon>Eukaryota</taxon>
        <taxon>Viridiplantae</taxon>
        <taxon>Streptophyta</taxon>
        <taxon>Embryophyta</taxon>
        <taxon>Tracheophyta</taxon>
        <taxon>Spermatophyta</taxon>
        <taxon>Magnoliopsida</taxon>
        <taxon>Liliopsida</taxon>
        <taxon>Poales</taxon>
        <taxon>Poaceae</taxon>
        <taxon>PACMAD clade</taxon>
        <taxon>Panicoideae</taxon>
        <taxon>Panicodae</taxon>
        <taxon>Paniceae</taxon>
        <taxon>Anthephorinae</taxon>
        <taxon>Digitaria</taxon>
    </lineage>
</organism>
<evidence type="ECO:0000313" key="2">
    <source>
        <dbReference type="Proteomes" id="UP000636709"/>
    </source>
</evidence>
<protein>
    <submittedName>
        <fullName evidence="1">Uncharacterized protein</fullName>
    </submittedName>
</protein>